<evidence type="ECO:0000313" key="11">
    <source>
        <dbReference type="Proteomes" id="UP000886653"/>
    </source>
</evidence>
<dbReference type="EMBL" id="MU167288">
    <property type="protein sequence ID" value="KAG0144841.1"/>
    <property type="molecule type" value="Genomic_DNA"/>
</dbReference>
<dbReference type="Gene3D" id="3.40.50.1220">
    <property type="entry name" value="TPP-binding domain"/>
    <property type="match status" value="1"/>
</dbReference>
<dbReference type="Pfam" id="PF02146">
    <property type="entry name" value="SIR2"/>
    <property type="match status" value="1"/>
</dbReference>
<dbReference type="InterPro" id="IPR026590">
    <property type="entry name" value="Ssirtuin_cat_dom"/>
</dbReference>
<name>A0A9P6NJT5_9BASI</name>
<dbReference type="GO" id="GO:0005739">
    <property type="term" value="C:mitochondrion"/>
    <property type="evidence" value="ECO:0007669"/>
    <property type="project" value="UniProtKB-SubCell"/>
</dbReference>
<dbReference type="AlphaFoldDB" id="A0A9P6NJT5"/>
<evidence type="ECO:0000313" key="10">
    <source>
        <dbReference type="EMBL" id="KAG0144841.1"/>
    </source>
</evidence>
<evidence type="ECO:0000256" key="4">
    <source>
        <dbReference type="ARBA" id="ARBA00022679"/>
    </source>
</evidence>
<dbReference type="Gene3D" id="3.30.1600.10">
    <property type="entry name" value="SIR2/SIRT2 'Small Domain"/>
    <property type="match status" value="1"/>
</dbReference>
<evidence type="ECO:0000256" key="7">
    <source>
        <dbReference type="ARBA" id="ARBA00023027"/>
    </source>
</evidence>
<protein>
    <recommendedName>
        <fullName evidence="9">Deacetylase sirtuin-type domain-containing protein</fullName>
    </recommendedName>
</protein>
<dbReference type="PROSITE" id="PS50305">
    <property type="entry name" value="SIRTUIN"/>
    <property type="match status" value="1"/>
</dbReference>
<evidence type="ECO:0000256" key="5">
    <source>
        <dbReference type="ARBA" id="ARBA00022723"/>
    </source>
</evidence>
<evidence type="ECO:0000256" key="1">
    <source>
        <dbReference type="ARBA" id="ARBA00001947"/>
    </source>
</evidence>
<comment type="caution">
    <text evidence="10">The sequence shown here is derived from an EMBL/GenBank/DDBJ whole genome shotgun (WGS) entry which is preliminary data.</text>
</comment>
<dbReference type="Proteomes" id="UP000886653">
    <property type="component" value="Unassembled WGS sequence"/>
</dbReference>
<sequence length="244" mass="26921">MKLDQLKPLLVTGKPLRCQAKLCQNDPRALIKPDIVFFGEGLPSRFFSHLSDLPAADLLIVLGTSLQVQPFASLVTNVSAGCVRLLINLERVGEEMFDFDRPGGRDVLFLGQSDEGVKTLCQHLGWMDELQKLCESRTEKKDVDLKSSELLTELKPDMMRSLKESRAELVKEAFGDDKLKVPSVVGDFESTEKGDVDSEAIGLNQTVVKSDLTVDSLGKSLEKMVIVKSTDGKDEGEVKVNIKL</sequence>
<dbReference type="InterPro" id="IPR029035">
    <property type="entry name" value="DHS-like_NAD/FAD-binding_dom"/>
</dbReference>
<dbReference type="SUPFAM" id="SSF52467">
    <property type="entry name" value="DHS-like NAD/FAD-binding domain"/>
    <property type="match status" value="1"/>
</dbReference>
<dbReference type="OrthoDB" id="420264at2759"/>
<comment type="cofactor">
    <cofactor evidence="1">
        <name>Zn(2+)</name>
        <dbReference type="ChEBI" id="CHEBI:29105"/>
    </cofactor>
</comment>
<keyword evidence="6" id="KW-0862">Zinc</keyword>
<keyword evidence="7" id="KW-0520">NAD</keyword>
<comment type="subcellular location">
    <subcellularLocation>
        <location evidence="2">Mitochondrion</location>
    </subcellularLocation>
</comment>
<evidence type="ECO:0000256" key="6">
    <source>
        <dbReference type="ARBA" id="ARBA00022833"/>
    </source>
</evidence>
<dbReference type="PANTHER" id="PTHR11085:SF6">
    <property type="entry name" value="NAD-DEPENDENT PROTEIN DEACETYLASE SIRTUIN-2"/>
    <property type="match status" value="1"/>
</dbReference>
<dbReference type="InterPro" id="IPR050134">
    <property type="entry name" value="NAD-dep_sirtuin_deacylases"/>
</dbReference>
<comment type="caution">
    <text evidence="8">Lacks conserved residue(s) required for the propagation of feature annotation.</text>
</comment>
<dbReference type="InterPro" id="IPR003000">
    <property type="entry name" value="Sirtuin"/>
</dbReference>
<gene>
    <name evidence="10" type="ORF">CROQUDRAFT_659532</name>
</gene>
<evidence type="ECO:0000256" key="2">
    <source>
        <dbReference type="ARBA" id="ARBA00004173"/>
    </source>
</evidence>
<dbReference type="GO" id="GO:0046872">
    <property type="term" value="F:metal ion binding"/>
    <property type="evidence" value="ECO:0007669"/>
    <property type="project" value="UniProtKB-KW"/>
</dbReference>
<dbReference type="GO" id="GO:0005634">
    <property type="term" value="C:nucleus"/>
    <property type="evidence" value="ECO:0007669"/>
    <property type="project" value="TreeGrafter"/>
</dbReference>
<feature type="domain" description="Deacetylase sirtuin-type" evidence="9">
    <location>
        <begin position="1"/>
        <end position="127"/>
    </location>
</feature>
<dbReference type="GO" id="GO:0070403">
    <property type="term" value="F:NAD+ binding"/>
    <property type="evidence" value="ECO:0007669"/>
    <property type="project" value="InterPro"/>
</dbReference>
<dbReference type="InterPro" id="IPR026591">
    <property type="entry name" value="Sirtuin_cat_small_dom_sf"/>
</dbReference>
<dbReference type="GO" id="GO:0017136">
    <property type="term" value="F:histone deacetylase activity, NAD-dependent"/>
    <property type="evidence" value="ECO:0007669"/>
    <property type="project" value="TreeGrafter"/>
</dbReference>
<evidence type="ECO:0000256" key="8">
    <source>
        <dbReference type="PROSITE-ProRule" id="PRU00236"/>
    </source>
</evidence>
<proteinExistence type="inferred from homology"/>
<comment type="similarity">
    <text evidence="3">Belongs to the sirtuin family. Class I subfamily.</text>
</comment>
<evidence type="ECO:0000259" key="9">
    <source>
        <dbReference type="PROSITE" id="PS50305"/>
    </source>
</evidence>
<evidence type="ECO:0000256" key="3">
    <source>
        <dbReference type="ARBA" id="ARBA00006924"/>
    </source>
</evidence>
<keyword evidence="4" id="KW-0808">Transferase</keyword>
<keyword evidence="11" id="KW-1185">Reference proteome</keyword>
<dbReference type="PANTHER" id="PTHR11085">
    <property type="entry name" value="NAD-DEPENDENT PROTEIN DEACYLASE SIRTUIN-5, MITOCHONDRIAL-RELATED"/>
    <property type="match status" value="1"/>
</dbReference>
<accession>A0A9P6NJT5</accession>
<keyword evidence="5" id="KW-0479">Metal-binding</keyword>
<reference evidence="10" key="1">
    <citation type="submission" date="2013-11" db="EMBL/GenBank/DDBJ databases">
        <title>Genome sequence of the fusiform rust pathogen reveals effectors for host alternation and coevolution with pine.</title>
        <authorList>
            <consortium name="DOE Joint Genome Institute"/>
            <person name="Smith K."/>
            <person name="Pendleton A."/>
            <person name="Kubisiak T."/>
            <person name="Anderson C."/>
            <person name="Salamov A."/>
            <person name="Aerts A."/>
            <person name="Riley R."/>
            <person name="Clum A."/>
            <person name="Lindquist E."/>
            <person name="Ence D."/>
            <person name="Campbell M."/>
            <person name="Kronenberg Z."/>
            <person name="Feau N."/>
            <person name="Dhillon B."/>
            <person name="Hamelin R."/>
            <person name="Burleigh J."/>
            <person name="Smith J."/>
            <person name="Yandell M."/>
            <person name="Nelson C."/>
            <person name="Grigoriev I."/>
            <person name="Davis J."/>
        </authorList>
    </citation>
    <scope>NUCLEOTIDE SEQUENCE</scope>
    <source>
        <strain evidence="10">G11</strain>
    </source>
</reference>
<organism evidence="10 11">
    <name type="scientific">Cronartium quercuum f. sp. fusiforme G11</name>
    <dbReference type="NCBI Taxonomy" id="708437"/>
    <lineage>
        <taxon>Eukaryota</taxon>
        <taxon>Fungi</taxon>
        <taxon>Dikarya</taxon>
        <taxon>Basidiomycota</taxon>
        <taxon>Pucciniomycotina</taxon>
        <taxon>Pucciniomycetes</taxon>
        <taxon>Pucciniales</taxon>
        <taxon>Coleosporiaceae</taxon>
        <taxon>Cronartium</taxon>
    </lineage>
</organism>